<organism evidence="6 7">
    <name type="scientific">Hydromonas duriensis</name>
    <dbReference type="NCBI Taxonomy" id="1527608"/>
    <lineage>
        <taxon>Bacteria</taxon>
        <taxon>Pseudomonadati</taxon>
        <taxon>Pseudomonadota</taxon>
        <taxon>Betaproteobacteria</taxon>
        <taxon>Burkholderiales</taxon>
        <taxon>Burkholderiaceae</taxon>
        <taxon>Hydromonas</taxon>
    </lineage>
</organism>
<evidence type="ECO:0000256" key="3">
    <source>
        <dbReference type="ARBA" id="ARBA00023096"/>
    </source>
</evidence>
<dbReference type="GO" id="GO:0033856">
    <property type="term" value="F:pyridoxine 5'-phosphate synthase activity"/>
    <property type="evidence" value="ECO:0007669"/>
    <property type="project" value="UniProtKB-UniRule"/>
</dbReference>
<feature type="active site" description="Proton acceptor" evidence="4">
    <location>
        <position position="43"/>
    </location>
</feature>
<dbReference type="GO" id="GO:0005829">
    <property type="term" value="C:cytosol"/>
    <property type="evidence" value="ECO:0007669"/>
    <property type="project" value="TreeGrafter"/>
</dbReference>
<keyword evidence="2 4" id="KW-0808">Transferase</keyword>
<gene>
    <name evidence="4" type="primary">pdxJ</name>
    <name evidence="6" type="ORF">DFR44_10873</name>
</gene>
<evidence type="ECO:0000313" key="6">
    <source>
        <dbReference type="EMBL" id="TDR31690.1"/>
    </source>
</evidence>
<comment type="catalytic activity">
    <reaction evidence="4">
        <text>3-amino-2-oxopropyl phosphate + 1-deoxy-D-xylulose 5-phosphate = pyridoxine 5'-phosphate + phosphate + 2 H2O + H(+)</text>
        <dbReference type="Rhea" id="RHEA:15265"/>
        <dbReference type="ChEBI" id="CHEBI:15377"/>
        <dbReference type="ChEBI" id="CHEBI:15378"/>
        <dbReference type="ChEBI" id="CHEBI:43474"/>
        <dbReference type="ChEBI" id="CHEBI:57279"/>
        <dbReference type="ChEBI" id="CHEBI:57792"/>
        <dbReference type="ChEBI" id="CHEBI:58589"/>
        <dbReference type="EC" id="2.6.99.2"/>
    </reaction>
</comment>
<evidence type="ECO:0000256" key="2">
    <source>
        <dbReference type="ARBA" id="ARBA00022679"/>
    </source>
</evidence>
<dbReference type="GO" id="GO:0008615">
    <property type="term" value="P:pyridoxine biosynthetic process"/>
    <property type="evidence" value="ECO:0007669"/>
    <property type="project" value="UniProtKB-UniRule"/>
</dbReference>
<dbReference type="Proteomes" id="UP000294480">
    <property type="component" value="Unassembled WGS sequence"/>
</dbReference>
<dbReference type="EMBL" id="SNZE01000008">
    <property type="protein sequence ID" value="TDR31690.1"/>
    <property type="molecule type" value="Genomic_DNA"/>
</dbReference>
<feature type="site" description="Transition state stabilizer" evidence="4">
    <location>
        <position position="157"/>
    </location>
</feature>
<comment type="caution">
    <text evidence="6">The sequence shown here is derived from an EMBL/GenBank/DDBJ whole genome shotgun (WGS) entry which is preliminary data.</text>
</comment>
<comment type="subcellular location">
    <subcellularLocation>
        <location evidence="4">Cytoplasm</location>
    </subcellularLocation>
</comment>
<dbReference type="InterPro" id="IPR013785">
    <property type="entry name" value="Aldolase_TIM"/>
</dbReference>
<feature type="binding site" evidence="4">
    <location>
        <position position="18"/>
    </location>
    <ligand>
        <name>3-amino-2-oxopropyl phosphate</name>
        <dbReference type="ChEBI" id="CHEBI:57279"/>
    </ligand>
</feature>
<dbReference type="NCBIfam" id="NF003627">
    <property type="entry name" value="PRK05265.1-5"/>
    <property type="match status" value="1"/>
</dbReference>
<dbReference type="NCBIfam" id="NF003623">
    <property type="entry name" value="PRK05265.1-1"/>
    <property type="match status" value="1"/>
</dbReference>
<dbReference type="InterPro" id="IPR036130">
    <property type="entry name" value="Pyridoxine-5'_phos_synth"/>
</dbReference>
<evidence type="ECO:0000256" key="5">
    <source>
        <dbReference type="NCBIfam" id="TIGR00559"/>
    </source>
</evidence>
<dbReference type="InterPro" id="IPR004569">
    <property type="entry name" value="PyrdxlP_synth_PdxJ"/>
</dbReference>
<keyword evidence="3 4" id="KW-0664">Pyridoxine biosynthesis</keyword>
<feature type="binding site" evidence="4">
    <location>
        <position position="7"/>
    </location>
    <ligand>
        <name>3-amino-2-oxopropyl phosphate</name>
        <dbReference type="ChEBI" id="CHEBI:57279"/>
    </ligand>
</feature>
<dbReference type="CDD" id="cd00003">
    <property type="entry name" value="PNPsynthase"/>
    <property type="match status" value="1"/>
</dbReference>
<dbReference type="NCBIfam" id="NF003625">
    <property type="entry name" value="PRK05265.1-3"/>
    <property type="match status" value="1"/>
</dbReference>
<feature type="binding site" evidence="4">
    <location>
        <position position="198"/>
    </location>
    <ligand>
        <name>3-amino-2-oxopropyl phosphate</name>
        <dbReference type="ChEBI" id="CHEBI:57279"/>
    </ligand>
</feature>
<dbReference type="HAMAP" id="MF_00279">
    <property type="entry name" value="PdxJ"/>
    <property type="match status" value="1"/>
</dbReference>
<dbReference type="PANTHER" id="PTHR30456">
    <property type="entry name" value="PYRIDOXINE 5'-PHOSPHATE SYNTHASE"/>
    <property type="match status" value="1"/>
</dbReference>
<accession>A0A4V6PY39</accession>
<name>A0A4V6PY39_9BURK</name>
<dbReference type="RefSeq" id="WP_133619770.1">
    <property type="nucleotide sequence ID" value="NZ_SNZE01000008.1"/>
</dbReference>
<dbReference type="SUPFAM" id="SSF63892">
    <property type="entry name" value="Pyridoxine 5'-phosphate synthase"/>
    <property type="match status" value="1"/>
</dbReference>
<feature type="binding site" evidence="4">
    <location>
        <position position="50"/>
    </location>
    <ligand>
        <name>1-deoxy-D-xylulose 5-phosphate</name>
        <dbReference type="ChEBI" id="CHEBI:57792"/>
    </ligand>
</feature>
<proteinExistence type="inferred from homology"/>
<comment type="similarity">
    <text evidence="4">Belongs to the PNP synthase family.</text>
</comment>
<feature type="active site" description="Proton donor" evidence="4">
    <location>
        <position position="197"/>
    </location>
</feature>
<comment type="function">
    <text evidence="4">Catalyzes the complicated ring closure reaction between the two acyclic compounds 1-deoxy-D-xylulose-5-phosphate (DXP) and 3-amino-2-oxopropyl phosphate (1-amino-acetone-3-phosphate or AAP) to form pyridoxine 5'-phosphate (PNP) and inorganic phosphate.</text>
</comment>
<feature type="active site" description="Proton acceptor" evidence="4">
    <location>
        <position position="75"/>
    </location>
</feature>
<reference evidence="6 7" key="1">
    <citation type="submission" date="2019-03" db="EMBL/GenBank/DDBJ databases">
        <title>Genomic Encyclopedia of Type Strains, Phase IV (KMG-IV): sequencing the most valuable type-strain genomes for metagenomic binning, comparative biology and taxonomic classification.</title>
        <authorList>
            <person name="Goeker M."/>
        </authorList>
    </citation>
    <scope>NUCLEOTIDE SEQUENCE [LARGE SCALE GENOMIC DNA]</scope>
    <source>
        <strain evidence="6 7">DSM 102852</strain>
    </source>
</reference>
<dbReference type="OrthoDB" id="9806590at2"/>
<dbReference type="Pfam" id="PF03740">
    <property type="entry name" value="PdxJ"/>
    <property type="match status" value="1"/>
</dbReference>
<keyword evidence="7" id="KW-1185">Reference proteome</keyword>
<dbReference type="Gene3D" id="3.20.20.70">
    <property type="entry name" value="Aldolase class I"/>
    <property type="match status" value="1"/>
</dbReference>
<dbReference type="UniPathway" id="UPA00244">
    <property type="reaction ID" value="UER00313"/>
</dbReference>
<dbReference type="EC" id="2.6.99.2" evidence="4 5"/>
<keyword evidence="1 4" id="KW-0963">Cytoplasm</keyword>
<feature type="binding site" evidence="4">
    <location>
        <position position="105"/>
    </location>
    <ligand>
        <name>1-deoxy-D-xylulose 5-phosphate</name>
        <dbReference type="ChEBI" id="CHEBI:57792"/>
    </ligand>
</feature>
<evidence type="ECO:0000256" key="4">
    <source>
        <dbReference type="HAMAP-Rule" id="MF_00279"/>
    </source>
</evidence>
<dbReference type="AlphaFoldDB" id="A0A4V6PY39"/>
<feature type="binding site" evidence="4">
    <location>
        <begin position="219"/>
        <end position="220"/>
    </location>
    <ligand>
        <name>3-amino-2-oxopropyl phosphate</name>
        <dbReference type="ChEBI" id="CHEBI:57279"/>
    </ligand>
</feature>
<evidence type="ECO:0000256" key="1">
    <source>
        <dbReference type="ARBA" id="ARBA00022490"/>
    </source>
</evidence>
<feature type="binding site" evidence="4">
    <location>
        <position position="45"/>
    </location>
    <ligand>
        <name>1-deoxy-D-xylulose 5-phosphate</name>
        <dbReference type="ChEBI" id="CHEBI:57792"/>
    </ligand>
</feature>
<protein>
    <recommendedName>
        <fullName evidence="4 5">Pyridoxine 5'-phosphate synthase</fullName>
        <shortName evidence="4">PNP synthase</shortName>
        <ecNumber evidence="4 5">2.6.99.2</ecNumber>
    </recommendedName>
</protein>
<dbReference type="PANTHER" id="PTHR30456:SF0">
    <property type="entry name" value="PYRIDOXINE 5'-PHOSPHATE SYNTHASE"/>
    <property type="match status" value="1"/>
</dbReference>
<comment type="pathway">
    <text evidence="4">Cofactor biosynthesis; pyridoxine 5'-phosphate biosynthesis; pyridoxine 5'-phosphate from D-erythrose 4-phosphate: step 5/5.</text>
</comment>
<feature type="binding site" evidence="4">
    <location>
        <begin position="9"/>
        <end position="10"/>
    </location>
    <ligand>
        <name>1-deoxy-D-xylulose 5-phosphate</name>
        <dbReference type="ChEBI" id="CHEBI:57792"/>
    </ligand>
</feature>
<evidence type="ECO:0000313" key="7">
    <source>
        <dbReference type="Proteomes" id="UP000294480"/>
    </source>
</evidence>
<comment type="subunit">
    <text evidence="4">Homooctamer; tetramer of dimers.</text>
</comment>
<sequence length="254" mass="27734">MIRLGINIDHVATVRQARRTIYPSPLHAAQLAEAAGADLITVHLREDRRHIQDDDVAVLAQAFKARELHTYMNLESAITEEMIAHACRIAPRDVCLVPEKREEVTTEGGLDVATHFDAVQAAIQRLTAAGVQQVSLFVDPTIEAMRAAADVGAPVVELHTGCYADAPTPEALSQELERIRIAAYEGKRLGLRIHAGHGLHYENVQAVAAITVIDELNIGHAIVARAVFDGFEKAVRDMKAIMHQARLTALRGQS</sequence>
<dbReference type="NCBIfam" id="TIGR00559">
    <property type="entry name" value="pdxJ"/>
    <property type="match status" value="1"/>
</dbReference>